<organism evidence="2 3">
    <name type="scientific">Hypocrea jecorina (strain ATCC 56765 / BCRC 32924 / NRRL 11460 / Rut C-30)</name>
    <name type="common">Trichoderma reesei</name>
    <dbReference type="NCBI Taxonomy" id="1344414"/>
    <lineage>
        <taxon>Eukaryota</taxon>
        <taxon>Fungi</taxon>
        <taxon>Dikarya</taxon>
        <taxon>Ascomycota</taxon>
        <taxon>Pezizomycotina</taxon>
        <taxon>Sordariomycetes</taxon>
        <taxon>Hypocreomycetidae</taxon>
        <taxon>Hypocreales</taxon>
        <taxon>Hypocreaceae</taxon>
        <taxon>Trichoderma</taxon>
    </lineage>
</organism>
<name>A0A024SCN0_HYPJR</name>
<reference evidence="3" key="1">
    <citation type="journal article" date="2013" name="Ind. Biotechnol.">
        <title>Comparative genomics analysis of Trichoderma reesei strains.</title>
        <authorList>
            <person name="Koike H."/>
            <person name="Aerts A."/>
            <person name="LaButti K."/>
            <person name="Grigoriev I.V."/>
            <person name="Baker S.E."/>
        </authorList>
    </citation>
    <scope>NUCLEOTIDE SEQUENCE [LARGE SCALE GENOMIC DNA]</scope>
    <source>
        <strain evidence="3">ATCC 56765 / BCRC 32924 / NRRL 11460 / Rut C-30</strain>
    </source>
</reference>
<dbReference type="AlphaFoldDB" id="A0A024SCN0"/>
<protein>
    <submittedName>
        <fullName evidence="2">Uncharacterized protein</fullName>
    </submittedName>
</protein>
<dbReference type="KEGG" id="trr:M419DRAFT_76279"/>
<gene>
    <name evidence="2" type="ORF">M419DRAFT_76279</name>
</gene>
<evidence type="ECO:0000313" key="3">
    <source>
        <dbReference type="Proteomes" id="UP000024376"/>
    </source>
</evidence>
<feature type="region of interest" description="Disordered" evidence="1">
    <location>
        <begin position="1"/>
        <end position="20"/>
    </location>
</feature>
<evidence type="ECO:0000313" key="2">
    <source>
        <dbReference type="EMBL" id="ETS02823.1"/>
    </source>
</evidence>
<evidence type="ECO:0000256" key="1">
    <source>
        <dbReference type="SAM" id="MobiDB-lite"/>
    </source>
</evidence>
<dbReference type="HOGENOM" id="CLU_2527759_0_0_1"/>
<dbReference type="Proteomes" id="UP000024376">
    <property type="component" value="Unassembled WGS sequence"/>
</dbReference>
<sequence>MPQATERLYNSDAKKNHRSSRFGKLHDLARTCIASSAIFTRRKSLAMLPPPPFQDKFNGSASPLMRLLPVEIRVYWLREAEAGA</sequence>
<proteinExistence type="predicted"/>
<dbReference type="EMBL" id="KI911144">
    <property type="protein sequence ID" value="ETS02823.1"/>
    <property type="molecule type" value="Genomic_DNA"/>
</dbReference>
<accession>A0A024SCN0</accession>